<dbReference type="EMBL" id="JACYXZ010000002">
    <property type="protein sequence ID" value="MBD8869339.1"/>
    <property type="molecule type" value="Genomic_DNA"/>
</dbReference>
<dbReference type="Pfam" id="PF05949">
    <property type="entry name" value="DUF881"/>
    <property type="match status" value="1"/>
</dbReference>
<evidence type="ECO:0000313" key="5">
    <source>
        <dbReference type="Proteomes" id="UP000616839"/>
    </source>
</evidence>
<reference evidence="4" key="1">
    <citation type="submission" date="2020-09" db="EMBL/GenBank/DDBJ databases">
        <title>Nocardioides sp. strain MJB4 16S ribosomal RNA gene Genome sequencing and assembly.</title>
        <authorList>
            <person name="Kim I."/>
        </authorList>
    </citation>
    <scope>NUCLEOTIDE SEQUENCE</scope>
    <source>
        <strain evidence="4">MJB4</strain>
    </source>
</reference>
<dbReference type="Proteomes" id="UP000616839">
    <property type="component" value="Unassembled WGS sequence"/>
</dbReference>
<accession>A0A927Q1C8</accession>
<organism evidence="4 5">
    <name type="scientific">Nocardioides donggukensis</name>
    <dbReference type="NCBI Taxonomy" id="2774019"/>
    <lineage>
        <taxon>Bacteria</taxon>
        <taxon>Bacillati</taxon>
        <taxon>Actinomycetota</taxon>
        <taxon>Actinomycetes</taxon>
        <taxon>Propionibacteriales</taxon>
        <taxon>Nocardioidaceae</taxon>
        <taxon>Nocardioides</taxon>
    </lineage>
</organism>
<dbReference type="GO" id="GO:0005886">
    <property type="term" value="C:plasma membrane"/>
    <property type="evidence" value="ECO:0007669"/>
    <property type="project" value="TreeGrafter"/>
</dbReference>
<dbReference type="PANTHER" id="PTHR37313:SF2">
    <property type="entry name" value="UPF0749 PROTEIN YLXX"/>
    <property type="match status" value="1"/>
</dbReference>
<sequence length="257" mass="27957">MPDQPDQPDRPDRPSEERSGRERLLAALRSGPSRAQAVVAVLLAMVGFAAMTQVQSTERDDDFTGLRQSDLIRVFDGLAASTERAENEIDRLTETRDDLRSSTESRQAALDLAREESATLSILAGTVPTTGPGIRMTITDERGEVDSETLLDIIQELRAAGAEAMEFNDRIRVVAQTSVEDIVTGISLDGQEVEPPYVIDVIGEPTTLAGSLDFPQGPRESVEDRGGTVSFEELDAVLIESTVEAVDQRFAEPREGE</sequence>
<keyword evidence="2" id="KW-0175">Coiled coil</keyword>
<comment type="similarity">
    <text evidence="1">Belongs to the UPF0749 family.</text>
</comment>
<feature type="region of interest" description="Disordered" evidence="3">
    <location>
        <begin position="1"/>
        <end position="20"/>
    </location>
</feature>
<feature type="compositionally biased region" description="Basic and acidic residues" evidence="3">
    <location>
        <begin position="7"/>
        <end position="20"/>
    </location>
</feature>
<keyword evidence="5" id="KW-1185">Reference proteome</keyword>
<evidence type="ECO:0000256" key="1">
    <source>
        <dbReference type="ARBA" id="ARBA00009108"/>
    </source>
</evidence>
<comment type="caution">
    <text evidence="4">The sequence shown here is derived from an EMBL/GenBank/DDBJ whole genome shotgun (WGS) entry which is preliminary data.</text>
</comment>
<name>A0A927Q1C8_9ACTN</name>
<dbReference type="InterPro" id="IPR010273">
    <property type="entry name" value="DUF881"/>
</dbReference>
<gene>
    <name evidence="4" type="ORF">IE331_06870</name>
</gene>
<dbReference type="RefSeq" id="WP_192141968.1">
    <property type="nucleotide sequence ID" value="NZ_JACYXZ010000002.1"/>
</dbReference>
<dbReference type="AlphaFoldDB" id="A0A927Q1C8"/>
<dbReference type="Gene3D" id="3.30.70.1880">
    <property type="entry name" value="Protein of unknown function DUF881"/>
    <property type="match status" value="1"/>
</dbReference>
<evidence type="ECO:0000256" key="3">
    <source>
        <dbReference type="SAM" id="MobiDB-lite"/>
    </source>
</evidence>
<protein>
    <submittedName>
        <fullName evidence="4">DUF881 domain-containing protein</fullName>
    </submittedName>
</protein>
<evidence type="ECO:0000313" key="4">
    <source>
        <dbReference type="EMBL" id="MBD8869339.1"/>
    </source>
</evidence>
<dbReference type="PANTHER" id="PTHR37313">
    <property type="entry name" value="UPF0749 PROTEIN RV1825"/>
    <property type="match status" value="1"/>
</dbReference>
<evidence type="ECO:0000256" key="2">
    <source>
        <dbReference type="SAM" id="Coils"/>
    </source>
</evidence>
<feature type="coiled-coil region" evidence="2">
    <location>
        <begin position="75"/>
        <end position="102"/>
    </location>
</feature>
<proteinExistence type="inferred from homology"/>